<keyword evidence="5" id="KW-0560">Oxidoreductase</keyword>
<reference evidence="9 10" key="1">
    <citation type="submission" date="2012-08" db="EMBL/GenBank/DDBJ databases">
        <title>Whole genome shotgun sequence of Kineosphaera limosa NBRC 100340.</title>
        <authorList>
            <person name="Yoshida I."/>
            <person name="Isaki S."/>
            <person name="Hosoyama A."/>
            <person name="Tsuchikane K."/>
            <person name="Katsumata H."/>
            <person name="Ando Y."/>
            <person name="Ohji S."/>
            <person name="Hamada M."/>
            <person name="Tamura T."/>
            <person name="Yamazoe A."/>
            <person name="Yamazaki S."/>
            <person name="Fujita N."/>
        </authorList>
    </citation>
    <scope>NUCLEOTIDE SEQUENCE [LARGE SCALE GENOMIC DNA]</scope>
    <source>
        <strain evidence="9 10">NBRC 100340</strain>
    </source>
</reference>
<dbReference type="GO" id="GO:0016491">
    <property type="term" value="F:oxidoreductase activity"/>
    <property type="evidence" value="ECO:0007669"/>
    <property type="project" value="UniProtKB-KW"/>
</dbReference>
<dbReference type="InterPro" id="IPR013149">
    <property type="entry name" value="ADH-like_C"/>
</dbReference>
<comment type="caution">
    <text evidence="9">The sequence shown here is derived from an EMBL/GenBank/DDBJ whole genome shotgun (WGS) entry which is preliminary data.</text>
</comment>
<dbReference type="Proteomes" id="UP000008366">
    <property type="component" value="Unassembled WGS sequence"/>
</dbReference>
<dbReference type="InterPro" id="IPR011032">
    <property type="entry name" value="GroES-like_sf"/>
</dbReference>
<evidence type="ECO:0000256" key="5">
    <source>
        <dbReference type="ARBA" id="ARBA00023002"/>
    </source>
</evidence>
<dbReference type="Pfam" id="PF00107">
    <property type="entry name" value="ADH_zinc_N"/>
    <property type="match status" value="1"/>
</dbReference>
<dbReference type="AlphaFoldDB" id="K6X8G7"/>
<dbReference type="SUPFAM" id="SSF50129">
    <property type="entry name" value="GroES-like"/>
    <property type="match status" value="1"/>
</dbReference>
<feature type="domain" description="Alcohol dehydrogenase-like C-terminal" evidence="7">
    <location>
        <begin position="179"/>
        <end position="301"/>
    </location>
</feature>
<dbReference type="EMBL" id="BAHD01000016">
    <property type="protein sequence ID" value="GAB95119.1"/>
    <property type="molecule type" value="Genomic_DNA"/>
</dbReference>
<evidence type="ECO:0000256" key="6">
    <source>
        <dbReference type="RuleBase" id="RU361277"/>
    </source>
</evidence>
<comment type="similarity">
    <text evidence="2 6">Belongs to the zinc-containing alcohol dehydrogenase family.</text>
</comment>
<feature type="domain" description="Alcohol dehydrogenase-like N-terminal" evidence="8">
    <location>
        <begin position="23"/>
        <end position="141"/>
    </location>
</feature>
<dbReference type="InterPro" id="IPR036291">
    <property type="entry name" value="NAD(P)-bd_dom_sf"/>
</dbReference>
<gene>
    <name evidence="9" type="ORF">KILIM_016_00590</name>
</gene>
<keyword evidence="3 6" id="KW-0479">Metal-binding</keyword>
<evidence type="ECO:0000259" key="7">
    <source>
        <dbReference type="Pfam" id="PF00107"/>
    </source>
</evidence>
<evidence type="ECO:0000256" key="3">
    <source>
        <dbReference type="ARBA" id="ARBA00022723"/>
    </source>
</evidence>
<accession>K6X8G7</accession>
<dbReference type="GO" id="GO:0008270">
    <property type="term" value="F:zinc ion binding"/>
    <property type="evidence" value="ECO:0007669"/>
    <property type="project" value="InterPro"/>
</dbReference>
<dbReference type="CDD" id="cd08232">
    <property type="entry name" value="idonate-5-DH"/>
    <property type="match status" value="1"/>
</dbReference>
<organism evidence="9 10">
    <name type="scientific">Kineosphaera limosa NBRC 100340</name>
    <dbReference type="NCBI Taxonomy" id="1184609"/>
    <lineage>
        <taxon>Bacteria</taxon>
        <taxon>Bacillati</taxon>
        <taxon>Actinomycetota</taxon>
        <taxon>Actinomycetes</taxon>
        <taxon>Micrococcales</taxon>
        <taxon>Dermatophilaceae</taxon>
        <taxon>Kineosphaera</taxon>
    </lineage>
</organism>
<comment type="cofactor">
    <cofactor evidence="1 6">
        <name>Zn(2+)</name>
        <dbReference type="ChEBI" id="CHEBI:29105"/>
    </cofactor>
</comment>
<keyword evidence="10" id="KW-1185">Reference proteome</keyword>
<dbReference type="PROSITE" id="PS00059">
    <property type="entry name" value="ADH_ZINC"/>
    <property type="match status" value="1"/>
</dbReference>
<evidence type="ECO:0000313" key="10">
    <source>
        <dbReference type="Proteomes" id="UP000008366"/>
    </source>
</evidence>
<dbReference type="Gene3D" id="3.40.50.720">
    <property type="entry name" value="NAD(P)-binding Rossmann-like Domain"/>
    <property type="match status" value="1"/>
</dbReference>
<dbReference type="STRING" id="1184609.KILIM_016_00590"/>
<dbReference type="Gene3D" id="3.90.180.10">
    <property type="entry name" value="Medium-chain alcohol dehydrogenases, catalytic domain"/>
    <property type="match status" value="1"/>
</dbReference>
<proteinExistence type="inferred from homology"/>
<dbReference type="InterPro" id="IPR002328">
    <property type="entry name" value="ADH_Zn_CS"/>
</dbReference>
<dbReference type="eggNOG" id="COG1063">
    <property type="taxonomic scope" value="Bacteria"/>
</dbReference>
<name>K6X8G7_9MICO</name>
<evidence type="ECO:0000256" key="2">
    <source>
        <dbReference type="ARBA" id="ARBA00008072"/>
    </source>
</evidence>
<dbReference type="InterPro" id="IPR013154">
    <property type="entry name" value="ADH-like_N"/>
</dbReference>
<keyword evidence="4 6" id="KW-0862">Zinc</keyword>
<protein>
    <submittedName>
        <fullName evidence="9">Putative zinc-containing alcohol dehydrogenase</fullName>
    </submittedName>
</protein>
<dbReference type="PANTHER" id="PTHR43161">
    <property type="entry name" value="SORBITOL DEHYDROGENASE"/>
    <property type="match status" value="1"/>
</dbReference>
<sequence length="345" mass="35361">MLACVVHGAHDLRIDTIPAPEPGPGLVAIDVAYGGVCGSDMHYVNHGGIGDFPLQEPMVLGHEVSGTVAALGDGAQAPAVGTPVTVYPASPCGVCPECLDGRANVCRDTRYLGSSMRFPHTQGGFAQRIVVRPDQVVALPDGLDLRRGALAEPLSVALHAVRRAGDVRGKRVLVTGAGPIGALVVAVLAHEGAAQIVVSDLVDGALAISRAVGATATVRADDPADPNWPDEVDIAIDASGSPHGVAAGAARLVRGGRLVLLGILPPGQTPFPGNLVVTRELEVVGAFRFHDEIHDAVRLLADGLDVDAVITGVVPLHEASRAFEMAADRASSSKVLLDLRAGSSS</sequence>
<evidence type="ECO:0000313" key="9">
    <source>
        <dbReference type="EMBL" id="GAB95119.1"/>
    </source>
</evidence>
<dbReference type="SUPFAM" id="SSF51735">
    <property type="entry name" value="NAD(P)-binding Rossmann-fold domains"/>
    <property type="match status" value="1"/>
</dbReference>
<evidence type="ECO:0000256" key="1">
    <source>
        <dbReference type="ARBA" id="ARBA00001947"/>
    </source>
</evidence>
<evidence type="ECO:0000256" key="4">
    <source>
        <dbReference type="ARBA" id="ARBA00022833"/>
    </source>
</evidence>
<dbReference type="Pfam" id="PF08240">
    <property type="entry name" value="ADH_N"/>
    <property type="match status" value="1"/>
</dbReference>
<dbReference type="OrthoDB" id="9797931at2"/>
<evidence type="ECO:0000259" key="8">
    <source>
        <dbReference type="Pfam" id="PF08240"/>
    </source>
</evidence>
<dbReference type="PANTHER" id="PTHR43161:SF9">
    <property type="entry name" value="SORBITOL DEHYDROGENASE"/>
    <property type="match status" value="1"/>
</dbReference>